<accession>M2QH17</accession>
<keyword evidence="1" id="KW-1133">Transmembrane helix</keyword>
<gene>
    <name evidence="3" type="ORF">CERSUDRAFT_124232</name>
</gene>
<keyword evidence="1" id="KW-0472">Membrane</keyword>
<reference evidence="3 4" key="1">
    <citation type="journal article" date="2012" name="Proc. Natl. Acad. Sci. U.S.A.">
        <title>Comparative genomics of Ceriporiopsis subvermispora and Phanerochaete chrysosporium provide insight into selective ligninolysis.</title>
        <authorList>
            <person name="Fernandez-Fueyo E."/>
            <person name="Ruiz-Duenas F.J."/>
            <person name="Ferreira P."/>
            <person name="Floudas D."/>
            <person name="Hibbett D.S."/>
            <person name="Canessa P."/>
            <person name="Larrondo L.F."/>
            <person name="James T.Y."/>
            <person name="Seelenfreund D."/>
            <person name="Lobos S."/>
            <person name="Polanco R."/>
            <person name="Tello M."/>
            <person name="Honda Y."/>
            <person name="Watanabe T."/>
            <person name="Watanabe T."/>
            <person name="Ryu J.S."/>
            <person name="Kubicek C.P."/>
            <person name="Schmoll M."/>
            <person name="Gaskell J."/>
            <person name="Hammel K.E."/>
            <person name="St John F.J."/>
            <person name="Vanden Wymelenberg A."/>
            <person name="Sabat G."/>
            <person name="Splinter BonDurant S."/>
            <person name="Syed K."/>
            <person name="Yadav J.S."/>
            <person name="Doddapaneni H."/>
            <person name="Subramanian V."/>
            <person name="Lavin J.L."/>
            <person name="Oguiza J.A."/>
            <person name="Perez G."/>
            <person name="Pisabarro A.G."/>
            <person name="Ramirez L."/>
            <person name="Santoyo F."/>
            <person name="Master E."/>
            <person name="Coutinho P.M."/>
            <person name="Henrissat B."/>
            <person name="Lombard V."/>
            <person name="Magnuson J.K."/>
            <person name="Kuees U."/>
            <person name="Hori C."/>
            <person name="Igarashi K."/>
            <person name="Samejima M."/>
            <person name="Held B.W."/>
            <person name="Barry K.W."/>
            <person name="LaButti K.M."/>
            <person name="Lapidus A."/>
            <person name="Lindquist E.A."/>
            <person name="Lucas S.M."/>
            <person name="Riley R."/>
            <person name="Salamov A.A."/>
            <person name="Hoffmeister D."/>
            <person name="Schwenk D."/>
            <person name="Hadar Y."/>
            <person name="Yarden O."/>
            <person name="de Vries R.P."/>
            <person name="Wiebenga A."/>
            <person name="Stenlid J."/>
            <person name="Eastwood D."/>
            <person name="Grigoriev I.V."/>
            <person name="Berka R.M."/>
            <person name="Blanchette R.A."/>
            <person name="Kersten P."/>
            <person name="Martinez A.T."/>
            <person name="Vicuna R."/>
            <person name="Cullen D."/>
        </authorList>
    </citation>
    <scope>NUCLEOTIDE SEQUENCE [LARGE SCALE GENOMIC DNA]</scope>
    <source>
        <strain evidence="3 4">B</strain>
    </source>
</reference>
<feature type="transmembrane region" description="Helical" evidence="1">
    <location>
        <begin position="257"/>
        <end position="278"/>
    </location>
</feature>
<evidence type="ECO:0000313" key="4">
    <source>
        <dbReference type="Proteomes" id="UP000016930"/>
    </source>
</evidence>
<feature type="transmembrane region" description="Helical" evidence="1">
    <location>
        <begin position="41"/>
        <end position="62"/>
    </location>
</feature>
<dbReference type="STRING" id="914234.M2QH17"/>
<keyword evidence="4" id="KW-1185">Reference proteome</keyword>
<protein>
    <recommendedName>
        <fullName evidence="2">DUF6534 domain-containing protein</fullName>
    </recommendedName>
</protein>
<feature type="domain" description="DUF6534" evidence="2">
    <location>
        <begin position="197"/>
        <end position="283"/>
    </location>
</feature>
<evidence type="ECO:0000313" key="3">
    <source>
        <dbReference type="EMBL" id="EMD36333.1"/>
    </source>
</evidence>
<feature type="transmembrane region" description="Helical" evidence="1">
    <location>
        <begin position="148"/>
        <end position="167"/>
    </location>
</feature>
<dbReference type="InterPro" id="IPR045339">
    <property type="entry name" value="DUF6534"/>
</dbReference>
<dbReference type="Proteomes" id="UP000016930">
    <property type="component" value="Unassembled WGS sequence"/>
</dbReference>
<feature type="transmembrane region" description="Helical" evidence="1">
    <location>
        <begin position="74"/>
        <end position="95"/>
    </location>
</feature>
<dbReference type="OrthoDB" id="3214861at2759"/>
<sequence length="363" mass="40307">MLSFWMSKNQRTSTVFSPGMDCNSTLVADSLSINSTLGPGLAGIIFSAILYGLTAGQCYTYFGHSPSDPRPVKFLVGILGLLDTMHIVFVTHAIYFYTITLFGSTCALSELPPVWSVSATIPVEIFLETIVRGLFCYRIWKLSGKHRIRLFVIPLIMLSSITFASGIDFMIKEVALIWFEDLQKVAWRLYITTGAGLAADLMIASLQVVLLLRCRTGFLRTDTVLRSLMLYSINTGVLTTVIAVACMILFAAVKGSFIYVAFYLALPQLLLISLLATYNARRYLREAAVADKVPMELLETPYAFRRTTRVTRIGPDNSFGKLVDKMLDVRVKTTTETKLDTNDQLVSFDSSTSRNLSLSDEAV</sequence>
<organism evidence="3 4">
    <name type="scientific">Ceriporiopsis subvermispora (strain B)</name>
    <name type="common">White-rot fungus</name>
    <name type="synonym">Gelatoporia subvermispora</name>
    <dbReference type="NCBI Taxonomy" id="914234"/>
    <lineage>
        <taxon>Eukaryota</taxon>
        <taxon>Fungi</taxon>
        <taxon>Dikarya</taxon>
        <taxon>Basidiomycota</taxon>
        <taxon>Agaricomycotina</taxon>
        <taxon>Agaricomycetes</taxon>
        <taxon>Polyporales</taxon>
        <taxon>Gelatoporiaceae</taxon>
        <taxon>Gelatoporia</taxon>
    </lineage>
</organism>
<name>M2QH17_CERS8</name>
<feature type="transmembrane region" description="Helical" evidence="1">
    <location>
        <begin position="187"/>
        <end position="212"/>
    </location>
</feature>
<dbReference type="PANTHER" id="PTHR40465">
    <property type="entry name" value="CHROMOSOME 1, WHOLE GENOME SHOTGUN SEQUENCE"/>
    <property type="match status" value="1"/>
</dbReference>
<dbReference type="Pfam" id="PF20152">
    <property type="entry name" value="DUF6534"/>
    <property type="match status" value="1"/>
</dbReference>
<keyword evidence="1" id="KW-0812">Transmembrane</keyword>
<feature type="transmembrane region" description="Helical" evidence="1">
    <location>
        <begin position="224"/>
        <end position="251"/>
    </location>
</feature>
<evidence type="ECO:0000256" key="1">
    <source>
        <dbReference type="SAM" id="Phobius"/>
    </source>
</evidence>
<dbReference type="EMBL" id="KB445798">
    <property type="protein sequence ID" value="EMD36333.1"/>
    <property type="molecule type" value="Genomic_DNA"/>
</dbReference>
<dbReference type="AlphaFoldDB" id="M2QH17"/>
<feature type="transmembrane region" description="Helical" evidence="1">
    <location>
        <begin position="115"/>
        <end position="136"/>
    </location>
</feature>
<evidence type="ECO:0000259" key="2">
    <source>
        <dbReference type="Pfam" id="PF20152"/>
    </source>
</evidence>
<dbReference type="HOGENOM" id="CLU_046025_5_4_1"/>
<dbReference type="PANTHER" id="PTHR40465:SF1">
    <property type="entry name" value="DUF6534 DOMAIN-CONTAINING PROTEIN"/>
    <property type="match status" value="1"/>
</dbReference>
<proteinExistence type="predicted"/>